<protein>
    <submittedName>
        <fullName evidence="11">Acyl-protein thioesterase 1</fullName>
    </submittedName>
</protein>
<dbReference type="InterPro" id="IPR057434">
    <property type="entry name" value="LMF1/2_N"/>
</dbReference>
<dbReference type="InterPro" id="IPR007400">
    <property type="entry name" value="PrpF-like"/>
</dbReference>
<evidence type="ECO:0000313" key="9">
    <source>
        <dbReference type="EMBL" id="CAI4000663.1"/>
    </source>
</evidence>
<dbReference type="SUPFAM" id="SSF56349">
    <property type="entry name" value="DNA breaking-rejoining enzymes"/>
    <property type="match status" value="1"/>
</dbReference>
<dbReference type="GO" id="GO:0016853">
    <property type="term" value="F:isomerase activity"/>
    <property type="evidence" value="ECO:0007669"/>
    <property type="project" value="UniProtKB-KW"/>
</dbReference>
<dbReference type="Pfam" id="PF04303">
    <property type="entry name" value="PrpF"/>
    <property type="match status" value="1"/>
</dbReference>
<dbReference type="OrthoDB" id="434126at2759"/>
<evidence type="ECO:0000256" key="1">
    <source>
        <dbReference type="ARBA" id="ARBA00007673"/>
    </source>
</evidence>
<keyword evidence="6" id="KW-0732">Signal</keyword>
<sequence length="2063" mass="227132">MFGQLWFGLAAVAASLVVAQVIWGAATSDADQDLGTVAEGHIENLDYMIRTPDGDMYVETCDPSNIDLVGFFVGADDGSTPAGVPAASVYGFPPMNLQQFNAILAEGRVEVQAELARRGIAAPVAAPAALNWVLAEYVPGHKIGEEVQVAPGMVQQGDYGLHVMTDSEGTNRPVLVCRIAPNDLDNFCETRIGLARLSEAAAGSDRYAGEDVRTLEVKYGASGERLRSFKDTVQEMIQVEYDDFPLAPRTALPYVRAIASVSESAYAQHLSWVVQSKIPDGDRAIHEDEVLSRVLDLAVTFDSLNIANLASFELLIRRKQLLAEAHAYNPSSPSYEGADHFLGTSYRPGGAIIVPELVDHVAKKLQQESQILKEKRKQQEAKGGKKGKGRGTAPIPPGGKGGGGGDNEEAQEHSFVSRSVKRRVLRRIKICRRVNLAIQALNSLYFGSSVPKVEEVHDLSSLPMAQRLCIQDIVKKVSAFGACPTTASSSGALQALRVAGGGYQEPEAGVGEVTNMVLELLSLPNGNVAGVDLDNSLEGPLKDMVVDFEGWMLQDASTWSKLCDEAHKIRPYDDPSLRNRTQYIAFLKHLKQSGILGLTNKCRGRVGAFTVTKKAKIIDGKSVQRQRLILDCRQVNLAFREPPRTELGSLASLCEIELPEGLDAMKYDLSQMGFLLHEESSASDYFQTLGGVVDGKQGIVRLTPTRSWNILLAFVILDEVGVSLFFARMQAPTVTVFVSVKSSNNKCGKWAAGRTSGDFATLTLLSGDHDSALQDLAGWQTGSARVLIAPPHQAINPSSKRLKPLAVVKPAKQSGKVATRVLTRGSVEAAGKRAQPIATQKSRVLKGQTLKQPTTPSTRRVIAKTSVLSAEAQNLAKGNHLSRLERRSISIAVENQYANYYMKFVNFCHEVGMQGPPKGPVDAILADYMDHLFLQGKGVHEGEKTLASLEFQHIQLKGKLERARRALRGWRKERPPESRIPIPKFIAFGVAMTMMSRGKRTMCLKVLLDFDTYMRPGESLDLRKRHFIRPVKAAGRQYQWFSIIVRDYDDLQPDKVGIFDNSIPLDSQERMWLGDVMDAHVKTLPNKESKIFEFSMEDYRKEFVKAAKALGLEGLHPYQLRHGGAAEDLSGRHGDHHGVKARGRWATDQSVRRYTKVGKVQQLLNQLPGGVDYSGLFLTLRAQPYPWALAELEDAFALSAVSCGCAVTNVVAFLSYRPQVVALVGQNGLHPAEEVLRRMRRLRAFGRAPCYLRLLPAGRVTDRILLRCCDVGIACGLLLTILARGLSIFFKKGHLPPCGVERDRLILAALGSPDPSGLQLNGVGGGISSTSKVVIISQSEREGYDVDYLFGQVEIKERLVNWDGSCGNLSAGVGLFALAEGFVKPKPGSTEVRVWQVNQGYGMKVHVPAGVDAPLEILEETNVEPDLLNLAGIPGREPPVYVEVLEPHVGKPLLPTGNAVDTLQLSDGRSVNATLVTAGNPTVFIPAAAAGLEGTELPNAMDYASLLPFIDELRGLAAPLLGIPLTDQPRVALVAQAQQYTSSAEELVTVEAMDLLARISTPGRIHHAFTGTGTIALACAAQVEGSVPYQCIPDAQRSQKIRIGHPGGVIEVRADVQRDVDGAWHASGAGFDRTARYLMRGEVFIPHAASLALIVFLGRRMALSSRAVSGDFLGLQSDSNLVEVDALMALLSFLSRSHPRQALLVLRFFAFRKMLGCGVCKYYGSPMWRSFDALAVHYFTQPLVNRRSCWAHRLPAVFHQFSVLATFVVEVILPFLIWSHWPCRIFAWIGFNSLNAMINTTGNYGFIGFLNTMENLSLLDDRFWSLVGIDVDRWRLTKSSALLIRLPVVALLSIYVILSLLPLARASKGSVDLSSLRLPCWVIERLERLETLQQPWKLVNYQGKFSGMHDFRWEPLLEASVDGGNSWRQIRWRYKLNQGTSERGAVLWLHLPRLDWRVWFLPLGARRGKDPPAWYMKLLERLAACDEEVLKLLDGCPFSREEFQDPDDPKMWVSSRLVACEVAHKDDMAHWNFRDIRKQTTMDFLVKEGGVCETAKRRRLERA</sequence>
<feature type="transmembrane region" description="Helical" evidence="5">
    <location>
        <begin position="1756"/>
        <end position="1779"/>
    </location>
</feature>
<feature type="chain" id="PRO_5043270947" evidence="6">
    <location>
        <begin position="20"/>
        <end position="2063"/>
    </location>
</feature>
<keyword evidence="2" id="KW-0413">Isomerase</keyword>
<comment type="caution">
    <text evidence="9">The sequence shown here is derived from an EMBL/GenBank/DDBJ whole genome shotgun (WGS) entry which is preliminary data.</text>
</comment>
<keyword evidence="5" id="KW-1133">Transmembrane helix</keyword>
<dbReference type="GO" id="GO:0051604">
    <property type="term" value="P:protein maturation"/>
    <property type="evidence" value="ECO:0007669"/>
    <property type="project" value="InterPro"/>
</dbReference>
<dbReference type="EMBL" id="CAMXCT010002820">
    <property type="protein sequence ID" value="CAI4000663.1"/>
    <property type="molecule type" value="Genomic_DNA"/>
</dbReference>
<feature type="transmembrane region" description="Helical" evidence="5">
    <location>
        <begin position="1842"/>
        <end position="1864"/>
    </location>
</feature>
<keyword evidence="5" id="KW-0472">Membrane</keyword>
<name>A0A9P1CZF5_9DINO</name>
<evidence type="ECO:0000256" key="2">
    <source>
        <dbReference type="ARBA" id="ARBA00023235"/>
    </source>
</evidence>
<dbReference type="GO" id="GO:0003677">
    <property type="term" value="F:DNA binding"/>
    <property type="evidence" value="ECO:0007669"/>
    <property type="project" value="InterPro"/>
</dbReference>
<evidence type="ECO:0000256" key="3">
    <source>
        <dbReference type="SAM" id="Coils"/>
    </source>
</evidence>
<evidence type="ECO:0000259" key="8">
    <source>
        <dbReference type="Pfam" id="PF25179"/>
    </source>
</evidence>
<feature type="transmembrane region" description="Helical" evidence="5">
    <location>
        <begin position="1785"/>
        <end position="1807"/>
    </location>
</feature>
<evidence type="ECO:0000256" key="6">
    <source>
        <dbReference type="SAM" id="SignalP"/>
    </source>
</evidence>
<accession>A0A9P1CZF5</accession>
<dbReference type="PANTHER" id="PTHR43709:SF2">
    <property type="entry name" value="DUF453 DOMAIN PROTEIN (AFU_ORTHOLOGUE AFUA_6G00360)"/>
    <property type="match status" value="1"/>
</dbReference>
<proteinExistence type="inferred from homology"/>
<comment type="similarity">
    <text evidence="1">Belongs to the PrpF family.</text>
</comment>
<dbReference type="Pfam" id="PF06762">
    <property type="entry name" value="LMF1"/>
    <property type="match status" value="1"/>
</dbReference>
<dbReference type="InterPro" id="IPR057433">
    <property type="entry name" value="LMF1/2_C"/>
</dbReference>
<dbReference type="EMBL" id="CAMXCT020002820">
    <property type="protein sequence ID" value="CAL1154038.1"/>
    <property type="molecule type" value="Genomic_DNA"/>
</dbReference>
<organism evidence="9">
    <name type="scientific">Cladocopium goreaui</name>
    <dbReference type="NCBI Taxonomy" id="2562237"/>
    <lineage>
        <taxon>Eukaryota</taxon>
        <taxon>Sar</taxon>
        <taxon>Alveolata</taxon>
        <taxon>Dinophyceae</taxon>
        <taxon>Suessiales</taxon>
        <taxon>Symbiodiniaceae</taxon>
        <taxon>Cladocopium</taxon>
    </lineage>
</organism>
<dbReference type="PANTHER" id="PTHR43709">
    <property type="entry name" value="ACONITATE ISOMERASE-RELATED"/>
    <property type="match status" value="1"/>
</dbReference>
<gene>
    <name evidence="9" type="ORF">C1SCF055_LOCUS26768</name>
</gene>
<dbReference type="Gene3D" id="3.10.310.10">
    <property type="entry name" value="Diaminopimelate Epimerase, Chain A, domain 1"/>
    <property type="match status" value="2"/>
</dbReference>
<feature type="signal peptide" evidence="6">
    <location>
        <begin position="1"/>
        <end position="19"/>
    </location>
</feature>
<dbReference type="InterPro" id="IPR011010">
    <property type="entry name" value="DNA_brk_join_enz"/>
</dbReference>
<feature type="coiled-coil region" evidence="3">
    <location>
        <begin position="946"/>
        <end position="973"/>
    </location>
</feature>
<feature type="region of interest" description="Disordered" evidence="4">
    <location>
        <begin position="372"/>
        <end position="416"/>
    </location>
</feature>
<feature type="domain" description="Lipase maturation factor 1/2 C-terminal" evidence="8">
    <location>
        <begin position="1898"/>
        <end position="2001"/>
    </location>
</feature>
<feature type="domain" description="Lipase maturation factor 1/2 N-terminal" evidence="7">
    <location>
        <begin position="1675"/>
        <end position="1825"/>
    </location>
</feature>
<keyword evidence="5" id="KW-0812">Transmembrane</keyword>
<keyword evidence="12" id="KW-1185">Reference proteome</keyword>
<dbReference type="EMBL" id="CAMXCT030002820">
    <property type="protein sequence ID" value="CAL4787975.1"/>
    <property type="molecule type" value="Genomic_DNA"/>
</dbReference>
<dbReference type="SUPFAM" id="SSF54506">
    <property type="entry name" value="Diaminopimelate epimerase-like"/>
    <property type="match status" value="2"/>
</dbReference>
<evidence type="ECO:0000313" key="11">
    <source>
        <dbReference type="EMBL" id="CAL4787975.1"/>
    </source>
</evidence>
<evidence type="ECO:0000313" key="10">
    <source>
        <dbReference type="EMBL" id="CAL1154038.1"/>
    </source>
</evidence>
<reference evidence="10" key="2">
    <citation type="submission" date="2024-04" db="EMBL/GenBank/DDBJ databases">
        <authorList>
            <person name="Chen Y."/>
            <person name="Shah S."/>
            <person name="Dougan E. K."/>
            <person name="Thang M."/>
            <person name="Chan C."/>
        </authorList>
    </citation>
    <scope>NUCLEOTIDE SEQUENCE [LARGE SCALE GENOMIC DNA]</scope>
</reference>
<evidence type="ECO:0000256" key="5">
    <source>
        <dbReference type="SAM" id="Phobius"/>
    </source>
</evidence>
<dbReference type="Proteomes" id="UP001152797">
    <property type="component" value="Unassembled WGS sequence"/>
</dbReference>
<evidence type="ECO:0000259" key="7">
    <source>
        <dbReference type="Pfam" id="PF06762"/>
    </source>
</evidence>
<reference evidence="9" key="1">
    <citation type="submission" date="2022-10" db="EMBL/GenBank/DDBJ databases">
        <authorList>
            <person name="Chen Y."/>
            <person name="Dougan E. K."/>
            <person name="Chan C."/>
            <person name="Rhodes N."/>
            <person name="Thang M."/>
        </authorList>
    </citation>
    <scope>NUCLEOTIDE SEQUENCE</scope>
</reference>
<dbReference type="Pfam" id="PF25179">
    <property type="entry name" value="LMF1_C"/>
    <property type="match status" value="1"/>
</dbReference>
<feature type="compositionally biased region" description="Basic and acidic residues" evidence="4">
    <location>
        <begin position="372"/>
        <end position="383"/>
    </location>
</feature>
<evidence type="ECO:0000313" key="12">
    <source>
        <dbReference type="Proteomes" id="UP001152797"/>
    </source>
</evidence>
<evidence type="ECO:0000256" key="4">
    <source>
        <dbReference type="SAM" id="MobiDB-lite"/>
    </source>
</evidence>
<keyword evidence="3" id="KW-0175">Coiled coil</keyword>